<keyword evidence="7" id="KW-1185">Reference proteome</keyword>
<evidence type="ECO:0000256" key="4">
    <source>
        <dbReference type="ARBA" id="ARBA00023329"/>
    </source>
</evidence>
<feature type="region of interest" description="Disordered" evidence="5">
    <location>
        <begin position="217"/>
        <end position="293"/>
    </location>
</feature>
<dbReference type="InterPro" id="IPR013809">
    <property type="entry name" value="ENTH"/>
</dbReference>
<evidence type="ECO:0000313" key="8">
    <source>
        <dbReference type="RefSeq" id="XP_010514975.2"/>
    </source>
</evidence>
<evidence type="ECO:0000256" key="1">
    <source>
        <dbReference type="ARBA" id="ARBA00004132"/>
    </source>
</evidence>
<comment type="subcellular location">
    <subcellularLocation>
        <location evidence="1">Cytoplasmic vesicle</location>
        <location evidence="1">Clathrin-coated vesicle</location>
    </subcellularLocation>
    <subcellularLocation>
        <location evidence="2">Golgi apparatus</location>
    </subcellularLocation>
</comment>
<dbReference type="SMART" id="SM00273">
    <property type="entry name" value="ENTH"/>
    <property type="match status" value="1"/>
</dbReference>
<keyword evidence="4" id="KW-0968">Cytoplasmic vesicle</keyword>
<dbReference type="SUPFAM" id="SSF48464">
    <property type="entry name" value="ENTH/VHS domain"/>
    <property type="match status" value="1"/>
</dbReference>
<dbReference type="PROSITE" id="PS50942">
    <property type="entry name" value="ENTH"/>
    <property type="match status" value="1"/>
</dbReference>
<evidence type="ECO:0000256" key="3">
    <source>
        <dbReference type="ARBA" id="ARBA00023034"/>
    </source>
</evidence>
<feature type="compositionally biased region" description="Basic and acidic residues" evidence="5">
    <location>
        <begin position="248"/>
        <end position="258"/>
    </location>
</feature>
<accession>A0ABM0ZFD4</accession>
<organism evidence="7 8">
    <name type="scientific">Camelina sativa</name>
    <name type="common">False flax</name>
    <name type="synonym">Myagrum sativum</name>
    <dbReference type="NCBI Taxonomy" id="90675"/>
    <lineage>
        <taxon>Eukaryota</taxon>
        <taxon>Viridiplantae</taxon>
        <taxon>Streptophyta</taxon>
        <taxon>Embryophyta</taxon>
        <taxon>Tracheophyta</taxon>
        <taxon>Spermatophyta</taxon>
        <taxon>Magnoliopsida</taxon>
        <taxon>eudicotyledons</taxon>
        <taxon>Gunneridae</taxon>
        <taxon>Pentapetalae</taxon>
        <taxon>rosids</taxon>
        <taxon>malvids</taxon>
        <taxon>Brassicales</taxon>
        <taxon>Brassicaceae</taxon>
        <taxon>Camelineae</taxon>
        <taxon>Camelina</taxon>
    </lineage>
</organism>
<evidence type="ECO:0000259" key="6">
    <source>
        <dbReference type="PROSITE" id="PS50942"/>
    </source>
</evidence>
<reference evidence="7" key="1">
    <citation type="journal article" date="2014" name="Nat. Commun.">
        <title>The emerging biofuel crop Camelina sativa retains a highly undifferentiated hexaploid genome structure.</title>
        <authorList>
            <person name="Kagale S."/>
            <person name="Koh C."/>
            <person name="Nixon J."/>
            <person name="Bollina V."/>
            <person name="Clarke W.E."/>
            <person name="Tuteja R."/>
            <person name="Spillane C."/>
            <person name="Robinson S.J."/>
            <person name="Links M.G."/>
            <person name="Clarke C."/>
            <person name="Higgins E.E."/>
            <person name="Huebert T."/>
            <person name="Sharpe A.G."/>
            <person name="Parkin I.A."/>
        </authorList>
    </citation>
    <scope>NUCLEOTIDE SEQUENCE [LARGE SCALE GENOMIC DNA]</scope>
    <source>
        <strain evidence="7">cv. DH55</strain>
    </source>
</reference>
<protein>
    <submittedName>
        <fullName evidence="8">LOW QUALITY PROTEIN: epsin-3</fullName>
    </submittedName>
</protein>
<dbReference type="InterPro" id="IPR008942">
    <property type="entry name" value="ENTH_VHS"/>
</dbReference>
<proteinExistence type="predicted"/>
<dbReference type="Gene3D" id="1.25.40.90">
    <property type="match status" value="1"/>
</dbReference>
<evidence type="ECO:0000313" key="7">
    <source>
        <dbReference type="Proteomes" id="UP000694864"/>
    </source>
</evidence>
<dbReference type="PANTHER" id="PTHR12276:SF116">
    <property type="entry name" value="ENTH_VHS FAMILY PROTEIN"/>
    <property type="match status" value="1"/>
</dbReference>
<dbReference type="CDD" id="cd03571">
    <property type="entry name" value="ENTH"/>
    <property type="match status" value="1"/>
</dbReference>
<evidence type="ECO:0000256" key="5">
    <source>
        <dbReference type="SAM" id="MobiDB-lite"/>
    </source>
</evidence>
<feature type="domain" description="ENTH" evidence="6">
    <location>
        <begin position="39"/>
        <end position="172"/>
    </location>
</feature>
<reference evidence="8" key="2">
    <citation type="submission" date="2025-08" db="UniProtKB">
        <authorList>
            <consortium name="RefSeq"/>
        </authorList>
    </citation>
    <scope>IDENTIFICATION</scope>
    <source>
        <tissue evidence="8">Leaf</tissue>
    </source>
</reference>
<dbReference type="RefSeq" id="XP_010514975.2">
    <property type="nucleotide sequence ID" value="XM_010516673.2"/>
</dbReference>
<name>A0ABM0ZFD4_CAMSA</name>
<dbReference type="PANTHER" id="PTHR12276">
    <property type="entry name" value="EPSIN/ENT-RELATED"/>
    <property type="match status" value="1"/>
</dbReference>
<dbReference type="Pfam" id="PF01417">
    <property type="entry name" value="ENTH"/>
    <property type="match status" value="1"/>
</dbReference>
<dbReference type="GeneID" id="104790875"/>
<sequence length="310" mass="35334">MSMMSKNRSSSIAMATPSFLELKKQASFFFKEKLKTARLALTDVTPLQLMTEEATDGESWGPNTQTLGSISKAAFEFEDYLRIVEVLHKRLARFDKRNWRIAYNSLIVVEHLLTHGPESVSDEFQGDIDVISQMETFQHIDEKGFNWGLAVRKKAEKVLKLLEKGELLKEERKRARELSREIKGFGSFDHKSSSRCMSDNEVLQDSPVYRKCNSNFTKYNEDDQENNSMGSSNETSLFPQPLVTDQNEESRTGMKENMDPEDDENTEVNPLLGCNKRDGQDLADEDENHPFTDGEIKATVVVSLLDENVD</sequence>
<keyword evidence="3" id="KW-0333">Golgi apparatus</keyword>
<evidence type="ECO:0000256" key="2">
    <source>
        <dbReference type="ARBA" id="ARBA00004555"/>
    </source>
</evidence>
<gene>
    <name evidence="8" type="primary">LOC104790875</name>
</gene>
<feature type="compositionally biased region" description="Polar residues" evidence="5">
    <location>
        <begin position="226"/>
        <end position="238"/>
    </location>
</feature>
<dbReference type="Proteomes" id="UP000694864">
    <property type="component" value="Chromosome 6"/>
</dbReference>